<organism evidence="7 8">
    <name type="scientific">Pseudonocardia yuanmonensis</name>
    <dbReference type="NCBI Taxonomy" id="1095914"/>
    <lineage>
        <taxon>Bacteria</taxon>
        <taxon>Bacillati</taxon>
        <taxon>Actinomycetota</taxon>
        <taxon>Actinomycetes</taxon>
        <taxon>Pseudonocardiales</taxon>
        <taxon>Pseudonocardiaceae</taxon>
        <taxon>Pseudonocardia</taxon>
    </lineage>
</organism>
<evidence type="ECO:0000313" key="7">
    <source>
        <dbReference type="EMBL" id="GAA4700736.1"/>
    </source>
</evidence>
<dbReference type="InterPro" id="IPR009057">
    <property type="entry name" value="Homeodomain-like_sf"/>
</dbReference>
<proteinExistence type="predicted"/>
<evidence type="ECO:0000256" key="4">
    <source>
        <dbReference type="PROSITE-ProRule" id="PRU00335"/>
    </source>
</evidence>
<protein>
    <recommendedName>
        <fullName evidence="6">HTH tetR-type domain-containing protein</fullName>
    </recommendedName>
</protein>
<keyword evidence="1" id="KW-0805">Transcription regulation</keyword>
<accession>A0ABP8X5E9</accession>
<evidence type="ECO:0000256" key="3">
    <source>
        <dbReference type="ARBA" id="ARBA00023163"/>
    </source>
</evidence>
<dbReference type="PRINTS" id="PR00455">
    <property type="entry name" value="HTHTETR"/>
</dbReference>
<reference evidence="8" key="1">
    <citation type="journal article" date="2019" name="Int. J. Syst. Evol. Microbiol.">
        <title>The Global Catalogue of Microorganisms (GCM) 10K type strain sequencing project: providing services to taxonomists for standard genome sequencing and annotation.</title>
        <authorList>
            <consortium name="The Broad Institute Genomics Platform"/>
            <consortium name="The Broad Institute Genome Sequencing Center for Infectious Disease"/>
            <person name="Wu L."/>
            <person name="Ma J."/>
        </authorList>
    </citation>
    <scope>NUCLEOTIDE SEQUENCE [LARGE SCALE GENOMIC DNA]</scope>
    <source>
        <strain evidence="8">JCM 18055</strain>
    </source>
</reference>
<feature type="domain" description="HTH tetR-type" evidence="6">
    <location>
        <begin position="26"/>
        <end position="86"/>
    </location>
</feature>
<evidence type="ECO:0000256" key="1">
    <source>
        <dbReference type="ARBA" id="ARBA00023015"/>
    </source>
</evidence>
<feature type="region of interest" description="Disordered" evidence="5">
    <location>
        <begin position="1"/>
        <end position="22"/>
    </location>
</feature>
<dbReference type="InterPro" id="IPR001647">
    <property type="entry name" value="HTH_TetR"/>
</dbReference>
<dbReference type="Pfam" id="PF00440">
    <property type="entry name" value="TetR_N"/>
    <property type="match status" value="1"/>
</dbReference>
<feature type="DNA-binding region" description="H-T-H motif" evidence="4">
    <location>
        <begin position="49"/>
        <end position="68"/>
    </location>
</feature>
<evidence type="ECO:0000313" key="8">
    <source>
        <dbReference type="Proteomes" id="UP001500325"/>
    </source>
</evidence>
<dbReference type="Proteomes" id="UP001500325">
    <property type="component" value="Unassembled WGS sequence"/>
</dbReference>
<gene>
    <name evidence="7" type="ORF">GCM10023215_44400</name>
</gene>
<dbReference type="SUPFAM" id="SSF46689">
    <property type="entry name" value="Homeodomain-like"/>
    <property type="match status" value="1"/>
</dbReference>
<dbReference type="EMBL" id="BAABIC010000016">
    <property type="protein sequence ID" value="GAA4700736.1"/>
    <property type="molecule type" value="Genomic_DNA"/>
</dbReference>
<dbReference type="InterPro" id="IPR050109">
    <property type="entry name" value="HTH-type_TetR-like_transc_reg"/>
</dbReference>
<keyword evidence="8" id="KW-1185">Reference proteome</keyword>
<evidence type="ECO:0000256" key="5">
    <source>
        <dbReference type="SAM" id="MobiDB-lite"/>
    </source>
</evidence>
<dbReference type="RefSeq" id="WP_345382659.1">
    <property type="nucleotide sequence ID" value="NZ_BAABIC010000016.1"/>
</dbReference>
<dbReference type="PROSITE" id="PS50977">
    <property type="entry name" value="HTH_TETR_2"/>
    <property type="match status" value="1"/>
</dbReference>
<comment type="caution">
    <text evidence="7">The sequence shown here is derived from an EMBL/GenBank/DDBJ whole genome shotgun (WGS) entry which is preliminary data.</text>
</comment>
<name>A0ABP8X5E9_9PSEU</name>
<evidence type="ECO:0000259" key="6">
    <source>
        <dbReference type="PROSITE" id="PS50977"/>
    </source>
</evidence>
<evidence type="ECO:0000256" key="2">
    <source>
        <dbReference type="ARBA" id="ARBA00023125"/>
    </source>
</evidence>
<keyword evidence="3" id="KW-0804">Transcription</keyword>
<dbReference type="PANTHER" id="PTHR30055:SF234">
    <property type="entry name" value="HTH-TYPE TRANSCRIPTIONAL REGULATOR BETI"/>
    <property type="match status" value="1"/>
</dbReference>
<dbReference type="PANTHER" id="PTHR30055">
    <property type="entry name" value="HTH-TYPE TRANSCRIPTIONAL REGULATOR RUTR"/>
    <property type="match status" value="1"/>
</dbReference>
<keyword evidence="2 4" id="KW-0238">DNA-binding</keyword>
<sequence>MSEAPIGTAEEDASGAEVASGTSSLSSTRERILYSAVELLTASGAAHVTVSGVARASGVSRQGVYLHFPSRASLLSALVRHLDDSLGFTAAVEQARRLPPVEAFTALLHAWCDHLPRIYPVAVHLLRAGRDENDAVAERLSGLHTALHAALFRVQDNGTLAAAWTVDAAADWAWTLSHVTAWQHLVEERGWSPEAFRAQLLQTLAHQLLVPIETAAQQGPARPAP</sequence>
<dbReference type="Gene3D" id="1.10.357.10">
    <property type="entry name" value="Tetracycline Repressor, domain 2"/>
    <property type="match status" value="1"/>
</dbReference>